<organism evidence="1 2">
    <name type="scientific">Vibrio aestuarianus</name>
    <dbReference type="NCBI Taxonomy" id="28171"/>
    <lineage>
        <taxon>Bacteria</taxon>
        <taxon>Pseudomonadati</taxon>
        <taxon>Pseudomonadota</taxon>
        <taxon>Gammaproteobacteria</taxon>
        <taxon>Vibrionales</taxon>
        <taxon>Vibrionaceae</taxon>
        <taxon>Vibrio</taxon>
    </lineage>
</organism>
<dbReference type="Proteomes" id="UP001239257">
    <property type="component" value="Chromosome 2"/>
</dbReference>
<dbReference type="EMBL" id="CP118710">
    <property type="protein sequence ID" value="WGK83222.1"/>
    <property type="molecule type" value="Genomic_DNA"/>
</dbReference>
<name>A0AAX3U6S7_9VIBR</name>
<reference evidence="1" key="1">
    <citation type="submission" date="2022-02" db="EMBL/GenBank/DDBJ databases">
        <title>Emergence and expansion in Europe of a Vibrio aestuarianus clonal complex pathogenic for oysters.</title>
        <authorList>
            <person name="Mesnil A."/>
            <person name="Travers M.-A."/>
        </authorList>
    </citation>
    <scope>NUCLEOTIDE SEQUENCE</scope>
    <source>
        <strain evidence="1">U29</strain>
    </source>
</reference>
<protein>
    <submittedName>
        <fullName evidence="1">Uncharacterized protein</fullName>
    </submittedName>
</protein>
<evidence type="ECO:0000313" key="1">
    <source>
        <dbReference type="EMBL" id="WGK83222.1"/>
    </source>
</evidence>
<sequence>MTELRTHLRRRIIIQAKILKKELNLTHIEALKLLATVIYQADSYQLLYHNPHQYVDTWVGYHLMRNDSWAGMPLRGNSGGHLESSVLHHSLLSIPNLAKQLSIQVSVSFKDAFRLVCKIMRLDSYCFEENQSMTRSLGWAHAYEAERDYFNAFLRSLNEIYTYAGNDYVLIRKSDSQYDWKNFRLPLFTYKYQYKTRLHLSSCLEMFPDFGAHDGEMDMVEDGAYCTANDNQFCDVISVNDRAALVVLEKTALFYLLIALSKNEGWLGPNSDFGYLHEEKLAEVDPVMVNKTLKSHRVLRRTFDKHLQEQNLSFTSREKRNSLFGIY</sequence>
<dbReference type="AlphaFoldDB" id="A0AAX3U6S7"/>
<gene>
    <name evidence="1" type="ORF">PYE51_17840</name>
</gene>
<evidence type="ECO:0000313" key="2">
    <source>
        <dbReference type="Proteomes" id="UP001239257"/>
    </source>
</evidence>
<dbReference type="RefSeq" id="WP_060532580.1">
    <property type="nucleotide sequence ID" value="NZ_CP118710.1"/>
</dbReference>
<proteinExistence type="predicted"/>
<accession>A0AAX3U6S7</accession>